<keyword evidence="2" id="KW-1185">Reference proteome</keyword>
<evidence type="ECO:0008006" key="3">
    <source>
        <dbReference type="Google" id="ProtNLM"/>
    </source>
</evidence>
<dbReference type="SUPFAM" id="SSF54913">
    <property type="entry name" value="GlnB-like"/>
    <property type="match status" value="1"/>
</dbReference>
<dbReference type="Proteomes" id="UP000523196">
    <property type="component" value="Unassembled WGS sequence"/>
</dbReference>
<dbReference type="AlphaFoldDB" id="A0A7W3Y4M4"/>
<dbReference type="Gene3D" id="3.30.70.120">
    <property type="match status" value="1"/>
</dbReference>
<dbReference type="InterPro" id="IPR002187">
    <property type="entry name" value="N-reg_PII"/>
</dbReference>
<proteinExistence type="predicted"/>
<dbReference type="InterPro" id="IPR015867">
    <property type="entry name" value="N-reg_PII/ATP_PRibTrfase_C"/>
</dbReference>
<comment type="caution">
    <text evidence="1">The sequence shown here is derived from an EMBL/GenBank/DDBJ whole genome shotgun (WGS) entry which is preliminary data.</text>
</comment>
<protein>
    <recommendedName>
        <fullName evidence="3">P-II family nitrogen regulator</fullName>
    </recommendedName>
</protein>
<gene>
    <name evidence="1" type="ORF">H4F98_01550</name>
</gene>
<name>A0A7W3Y4M4_9GAMM</name>
<dbReference type="EMBL" id="JACHTF010000002">
    <property type="protein sequence ID" value="MBB1059252.1"/>
    <property type="molecule type" value="Genomic_DNA"/>
</dbReference>
<dbReference type="GO" id="GO:0030234">
    <property type="term" value="F:enzyme regulator activity"/>
    <property type="evidence" value="ECO:0007669"/>
    <property type="project" value="InterPro"/>
</dbReference>
<dbReference type="RefSeq" id="WP_182684916.1">
    <property type="nucleotide sequence ID" value="NZ_JACHTF010000002.1"/>
</dbReference>
<dbReference type="GO" id="GO:0006808">
    <property type="term" value="P:regulation of nitrogen utilization"/>
    <property type="evidence" value="ECO:0007669"/>
    <property type="project" value="InterPro"/>
</dbReference>
<dbReference type="InterPro" id="IPR011322">
    <property type="entry name" value="N-reg_PII-like_a/b"/>
</dbReference>
<evidence type="ECO:0000313" key="1">
    <source>
        <dbReference type="EMBL" id="MBB1059252.1"/>
    </source>
</evidence>
<dbReference type="Pfam" id="PF00543">
    <property type="entry name" value="P-II"/>
    <property type="match status" value="1"/>
</dbReference>
<dbReference type="SMART" id="SM00938">
    <property type="entry name" value="P-II"/>
    <property type="match status" value="1"/>
</dbReference>
<reference evidence="1 2" key="1">
    <citation type="submission" date="2020-08" db="EMBL/GenBank/DDBJ databases">
        <authorList>
            <person name="Xu S."/>
            <person name="Li A."/>
        </authorList>
    </citation>
    <scope>NUCLEOTIDE SEQUENCE [LARGE SCALE GENOMIC DNA]</scope>
    <source>
        <strain evidence="1 2">119BY6-57</strain>
    </source>
</reference>
<organism evidence="1 2">
    <name type="scientific">Marilutibacter spongiae</name>
    <dbReference type="NCBI Taxonomy" id="2025720"/>
    <lineage>
        <taxon>Bacteria</taxon>
        <taxon>Pseudomonadati</taxon>
        <taxon>Pseudomonadota</taxon>
        <taxon>Gammaproteobacteria</taxon>
        <taxon>Lysobacterales</taxon>
        <taxon>Lysobacteraceae</taxon>
        <taxon>Marilutibacter</taxon>
    </lineage>
</organism>
<evidence type="ECO:0000313" key="2">
    <source>
        <dbReference type="Proteomes" id="UP000523196"/>
    </source>
</evidence>
<sequence length="107" mass="11483">MKLIVAFVHSSHAGPVVRALEQADLYHLSLSRVHGVVQPDAAIVRADMGSEGELEVRLEAYCEDAHFEQVVGLIREKGHVGGLPSGAVFVHPVDHAWPVSQAAAGER</sequence>
<accession>A0A7W3Y4M4</accession>
<dbReference type="PROSITE" id="PS51343">
    <property type="entry name" value="PII_GLNB_DOM"/>
    <property type="match status" value="1"/>
</dbReference>